<accession>A0ACB8DNY2</accession>
<reference evidence="1" key="1">
    <citation type="submission" date="2020-05" db="EMBL/GenBank/DDBJ databases">
        <title>Large-scale comparative analyses of tick genomes elucidate their genetic diversity and vector capacities.</title>
        <authorList>
            <person name="Jia N."/>
            <person name="Wang J."/>
            <person name="Shi W."/>
            <person name="Du L."/>
            <person name="Sun Y."/>
            <person name="Zhan W."/>
            <person name="Jiang J."/>
            <person name="Wang Q."/>
            <person name="Zhang B."/>
            <person name="Ji P."/>
            <person name="Sakyi L.B."/>
            <person name="Cui X."/>
            <person name="Yuan T."/>
            <person name="Jiang B."/>
            <person name="Yang W."/>
            <person name="Lam T.T.-Y."/>
            <person name="Chang Q."/>
            <person name="Ding S."/>
            <person name="Wang X."/>
            <person name="Zhu J."/>
            <person name="Ruan X."/>
            <person name="Zhao L."/>
            <person name="Wei J."/>
            <person name="Que T."/>
            <person name="Du C."/>
            <person name="Cheng J."/>
            <person name="Dai P."/>
            <person name="Han X."/>
            <person name="Huang E."/>
            <person name="Gao Y."/>
            <person name="Liu J."/>
            <person name="Shao H."/>
            <person name="Ye R."/>
            <person name="Li L."/>
            <person name="Wei W."/>
            <person name="Wang X."/>
            <person name="Wang C."/>
            <person name="Yang T."/>
            <person name="Huo Q."/>
            <person name="Li W."/>
            <person name="Guo W."/>
            <person name="Chen H."/>
            <person name="Zhou L."/>
            <person name="Ni X."/>
            <person name="Tian J."/>
            <person name="Zhou Y."/>
            <person name="Sheng Y."/>
            <person name="Liu T."/>
            <person name="Pan Y."/>
            <person name="Xia L."/>
            <person name="Li J."/>
            <person name="Zhao F."/>
            <person name="Cao W."/>
        </authorList>
    </citation>
    <scope>NUCLEOTIDE SEQUENCE</scope>
    <source>
        <strain evidence="1">Dsil-2018</strain>
    </source>
</reference>
<comment type="caution">
    <text evidence="1">The sequence shown here is derived from an EMBL/GenBank/DDBJ whole genome shotgun (WGS) entry which is preliminary data.</text>
</comment>
<proteinExistence type="predicted"/>
<name>A0ACB8DNY2_DERSI</name>
<evidence type="ECO:0000313" key="2">
    <source>
        <dbReference type="Proteomes" id="UP000821865"/>
    </source>
</evidence>
<evidence type="ECO:0000313" key="1">
    <source>
        <dbReference type="EMBL" id="KAH7974061.1"/>
    </source>
</evidence>
<organism evidence="1 2">
    <name type="scientific">Dermacentor silvarum</name>
    <name type="common">Tick</name>
    <dbReference type="NCBI Taxonomy" id="543639"/>
    <lineage>
        <taxon>Eukaryota</taxon>
        <taxon>Metazoa</taxon>
        <taxon>Ecdysozoa</taxon>
        <taxon>Arthropoda</taxon>
        <taxon>Chelicerata</taxon>
        <taxon>Arachnida</taxon>
        <taxon>Acari</taxon>
        <taxon>Parasitiformes</taxon>
        <taxon>Ixodida</taxon>
        <taxon>Ixodoidea</taxon>
        <taxon>Ixodidae</taxon>
        <taxon>Rhipicephalinae</taxon>
        <taxon>Dermacentor</taxon>
    </lineage>
</organism>
<keyword evidence="2" id="KW-1185">Reference proteome</keyword>
<gene>
    <name evidence="1" type="ORF">HPB49_009107</name>
</gene>
<sequence>MCAAAGNPCASVATTSRCFKYRRYADRQVISTLLGRSIPRGSKSALDKAAVFLLNCLGQGMHEGTSDMKQFLRQLDLKWPNPSPSSRADLLRSMIKASLGVGLPLLWGFHVGRDPMLPARQNALYIAFDKRVLSWMDDVLKLAKRRTLRLYLRRCAEIVGGAGQSYALMIADVAATHKELAKQIQDLWDEYSPPAYQALNDSDLRLAINSELPDDSQLWSDDAVVNLHPHLYQAFERDQLMADDLSRKRLKLWLGAYAVWSVAPFASRFLYYTLLDDIGTAARVLPATRFMSVNALNMSATWAVLDAIYSFLPPKSNVYHVAGVAPLRTYRLLVARELVVKDFLLRPPLTEERHPPAMLAAVLGTTIAKQIFALLYILFFFNDRFEPLAPADLGPELIAAEAELKRYRLLLATRTSALGTLRVSEIRKLTSLSLAATAASHAASVLEARRSGTAWIEATKGHSSDTTFGGIAFCNVALPAAAAFRRAFQCDTTHSLWTNFTWREF</sequence>
<dbReference type="EMBL" id="CM023479">
    <property type="protein sequence ID" value="KAH7974061.1"/>
    <property type="molecule type" value="Genomic_DNA"/>
</dbReference>
<dbReference type="Proteomes" id="UP000821865">
    <property type="component" value="Chromosome 10"/>
</dbReference>
<protein>
    <submittedName>
        <fullName evidence="1">Uncharacterized protein</fullName>
    </submittedName>
</protein>